<dbReference type="KEGG" id="gaw:V144x_07290"/>
<dbReference type="AlphaFoldDB" id="A0A517VQK2"/>
<evidence type="ECO:0000313" key="2">
    <source>
        <dbReference type="Proteomes" id="UP000318704"/>
    </source>
</evidence>
<sequence length="94" mass="10858">MTHEEFDLIVKSFGKERIAAALPQKEVCQVLGLVCLRDLTDDLGVSYDKFRRYMEAGKIPFPEVRLLRRTYYTTQEADAIKTKLKQAKSKKSCQ</sequence>
<dbReference type="EMBL" id="CP037920">
    <property type="protein sequence ID" value="QDT95287.1"/>
    <property type="molecule type" value="Genomic_DNA"/>
</dbReference>
<evidence type="ECO:0008006" key="3">
    <source>
        <dbReference type="Google" id="ProtNLM"/>
    </source>
</evidence>
<dbReference type="RefSeq" id="WP_144981459.1">
    <property type="nucleotide sequence ID" value="NZ_CP037920.1"/>
</dbReference>
<protein>
    <recommendedName>
        <fullName evidence="3">Helix-turn-helix domain protein</fullName>
    </recommendedName>
</protein>
<name>A0A517VQK2_9PLAN</name>
<reference evidence="1 2" key="1">
    <citation type="submission" date="2019-03" db="EMBL/GenBank/DDBJ databases">
        <title>Deep-cultivation of Planctomycetes and their phenomic and genomic characterization uncovers novel biology.</title>
        <authorList>
            <person name="Wiegand S."/>
            <person name="Jogler M."/>
            <person name="Boedeker C."/>
            <person name="Pinto D."/>
            <person name="Vollmers J."/>
            <person name="Rivas-Marin E."/>
            <person name="Kohn T."/>
            <person name="Peeters S.H."/>
            <person name="Heuer A."/>
            <person name="Rast P."/>
            <person name="Oberbeckmann S."/>
            <person name="Bunk B."/>
            <person name="Jeske O."/>
            <person name="Meyerdierks A."/>
            <person name="Storesund J.E."/>
            <person name="Kallscheuer N."/>
            <person name="Luecker S."/>
            <person name="Lage O.M."/>
            <person name="Pohl T."/>
            <person name="Merkel B.J."/>
            <person name="Hornburger P."/>
            <person name="Mueller R.-W."/>
            <person name="Bruemmer F."/>
            <person name="Labrenz M."/>
            <person name="Spormann A.M."/>
            <person name="Op den Camp H."/>
            <person name="Overmann J."/>
            <person name="Amann R."/>
            <person name="Jetten M.S.M."/>
            <person name="Mascher T."/>
            <person name="Medema M.H."/>
            <person name="Devos D.P."/>
            <person name="Kaster A.-K."/>
            <person name="Ovreas L."/>
            <person name="Rohde M."/>
            <person name="Galperin M.Y."/>
            <person name="Jogler C."/>
        </authorList>
    </citation>
    <scope>NUCLEOTIDE SEQUENCE [LARGE SCALE GENOMIC DNA]</scope>
    <source>
        <strain evidence="1 2">V144</strain>
    </source>
</reference>
<evidence type="ECO:0000313" key="1">
    <source>
        <dbReference type="EMBL" id="QDT95287.1"/>
    </source>
</evidence>
<dbReference type="Proteomes" id="UP000318704">
    <property type="component" value="Chromosome"/>
</dbReference>
<organism evidence="1 2">
    <name type="scientific">Gimesia aquarii</name>
    <dbReference type="NCBI Taxonomy" id="2527964"/>
    <lineage>
        <taxon>Bacteria</taxon>
        <taxon>Pseudomonadati</taxon>
        <taxon>Planctomycetota</taxon>
        <taxon>Planctomycetia</taxon>
        <taxon>Planctomycetales</taxon>
        <taxon>Planctomycetaceae</taxon>
        <taxon>Gimesia</taxon>
    </lineage>
</organism>
<proteinExistence type="predicted"/>
<gene>
    <name evidence="1" type="ORF">V144x_07290</name>
</gene>
<accession>A0A517VQK2</accession>